<evidence type="ECO:0000313" key="1">
    <source>
        <dbReference type="EMBL" id="QCN95869.1"/>
    </source>
</evidence>
<reference evidence="1 2" key="1">
    <citation type="submission" date="2018-09" db="EMBL/GenBank/DDBJ databases">
        <title>Whole genome based analysis of evolution and adaptive divergence in Indian and Brazilian strains of Azospirillum brasilense.</title>
        <authorList>
            <person name="Singh C."/>
            <person name="Tripathi A.K."/>
        </authorList>
    </citation>
    <scope>NUCLEOTIDE SEQUENCE [LARGE SCALE GENOMIC DNA]</scope>
    <source>
        <strain evidence="1 2">MTCC4035</strain>
    </source>
</reference>
<gene>
    <name evidence="1" type="ORF">D3093_11700</name>
</gene>
<dbReference type="NCBIfam" id="NF047331">
    <property type="entry name" value="phage_HTJ"/>
    <property type="match status" value="1"/>
</dbReference>
<protein>
    <recommendedName>
        <fullName evidence="3">GpW protein</fullName>
    </recommendedName>
</protein>
<dbReference type="KEGG" id="aare:D3093_11700"/>
<dbReference type="AlphaFoldDB" id="A0A4D8PMD2"/>
<dbReference type="Proteomes" id="UP000298595">
    <property type="component" value="Chromosome"/>
</dbReference>
<name>A0A4D8PMD2_9PROT</name>
<evidence type="ECO:0008006" key="3">
    <source>
        <dbReference type="Google" id="ProtNLM"/>
    </source>
</evidence>
<dbReference type="RefSeq" id="WP_137115587.1">
    <property type="nucleotide sequence ID" value="NZ_CP032321.1"/>
</dbReference>
<proteinExistence type="predicted"/>
<accession>A0A4D8PMD2</accession>
<dbReference type="EMBL" id="CP032321">
    <property type="protein sequence ID" value="QCN95869.1"/>
    <property type="molecule type" value="Genomic_DNA"/>
</dbReference>
<organism evidence="1 2">
    <name type="scientific">Azospirillum argentinense</name>
    <dbReference type="NCBI Taxonomy" id="2970906"/>
    <lineage>
        <taxon>Bacteria</taxon>
        <taxon>Pseudomonadati</taxon>
        <taxon>Pseudomonadota</taxon>
        <taxon>Alphaproteobacteria</taxon>
        <taxon>Rhodospirillales</taxon>
        <taxon>Azospirillaceae</taxon>
        <taxon>Azospirillum</taxon>
    </lineage>
</organism>
<sequence length="71" mass="7639">MTTLADLIGMRDALEAARFSGVRKVVYAGRETEFKSDAEMKRALLDLERKIAAASGPASSPFVTFSTSKGL</sequence>
<evidence type="ECO:0000313" key="2">
    <source>
        <dbReference type="Proteomes" id="UP000298595"/>
    </source>
</evidence>